<dbReference type="GO" id="GO:0005737">
    <property type="term" value="C:cytoplasm"/>
    <property type="evidence" value="ECO:0007669"/>
    <property type="project" value="TreeGrafter"/>
</dbReference>
<dbReference type="PANTHER" id="PTHR11002:SF76">
    <property type="entry name" value="CARBONIC ANHYDRASE"/>
    <property type="match status" value="1"/>
</dbReference>
<evidence type="ECO:0000256" key="4">
    <source>
        <dbReference type="ARBA" id="ARBA00022833"/>
    </source>
</evidence>
<evidence type="ECO:0000313" key="10">
    <source>
        <dbReference type="Proteomes" id="UP000785200"/>
    </source>
</evidence>
<evidence type="ECO:0000256" key="1">
    <source>
        <dbReference type="ARBA" id="ARBA00006217"/>
    </source>
</evidence>
<dbReference type="PANTHER" id="PTHR11002">
    <property type="entry name" value="CARBONIC ANHYDRASE"/>
    <property type="match status" value="1"/>
</dbReference>
<dbReference type="EMBL" id="VNKQ01000017">
    <property type="protein sequence ID" value="KAG0645730.1"/>
    <property type="molecule type" value="Genomic_DNA"/>
</dbReference>
<keyword evidence="4 7" id="KW-0862">Zinc</keyword>
<protein>
    <recommendedName>
        <fullName evidence="2 8">Carbonic anhydrase</fullName>
        <ecNumber evidence="2 8">4.2.1.1</ecNumber>
    </recommendedName>
    <alternativeName>
        <fullName evidence="8">Carbonate dehydratase</fullName>
    </alternativeName>
</protein>
<keyword evidence="5 8" id="KW-0456">Lyase</keyword>
<feature type="binding site" evidence="7">
    <location>
        <position position="40"/>
    </location>
    <ligand>
        <name>Zn(2+)</name>
        <dbReference type="ChEBI" id="CHEBI:29105"/>
    </ligand>
</feature>
<dbReference type="InterPro" id="IPR036874">
    <property type="entry name" value="Carbonic_anhydrase_sf"/>
</dbReference>
<comment type="cofactor">
    <cofactor evidence="7">
        <name>Zn(2+)</name>
        <dbReference type="ChEBI" id="CHEBI:29105"/>
    </cofactor>
    <text evidence="7">Binds 1 zinc ion per subunit.</text>
</comment>
<organism evidence="9 10">
    <name type="scientific">Hyphodiscus hymeniophilus</name>
    <dbReference type="NCBI Taxonomy" id="353542"/>
    <lineage>
        <taxon>Eukaryota</taxon>
        <taxon>Fungi</taxon>
        <taxon>Dikarya</taxon>
        <taxon>Ascomycota</taxon>
        <taxon>Pezizomycotina</taxon>
        <taxon>Leotiomycetes</taxon>
        <taxon>Helotiales</taxon>
        <taxon>Hyphodiscaceae</taxon>
        <taxon>Hyphodiscus</taxon>
    </lineage>
</organism>
<feature type="binding site" evidence="7">
    <location>
        <position position="97"/>
    </location>
    <ligand>
        <name>Zn(2+)</name>
        <dbReference type="ChEBI" id="CHEBI:29105"/>
    </ligand>
</feature>
<reference evidence="9" key="1">
    <citation type="submission" date="2019-07" db="EMBL/GenBank/DDBJ databases">
        <title>Hyphodiscus hymeniophilus genome sequencing and assembly.</title>
        <authorList>
            <person name="Kramer G."/>
            <person name="Nodwell J."/>
        </authorList>
    </citation>
    <scope>NUCLEOTIDE SEQUENCE</scope>
    <source>
        <strain evidence="9">ATCC 34498</strain>
    </source>
</reference>
<comment type="similarity">
    <text evidence="1 8">Belongs to the beta-class carbonic anhydrase family.</text>
</comment>
<comment type="function">
    <text evidence="8">Reversible hydration of carbon dioxide.</text>
</comment>
<dbReference type="GO" id="GO:0034599">
    <property type="term" value="P:cellular response to oxidative stress"/>
    <property type="evidence" value="ECO:0007669"/>
    <property type="project" value="TreeGrafter"/>
</dbReference>
<dbReference type="Pfam" id="PF00484">
    <property type="entry name" value="Pro_CA"/>
    <property type="match status" value="1"/>
</dbReference>
<dbReference type="GO" id="GO:0008270">
    <property type="term" value="F:zinc ion binding"/>
    <property type="evidence" value="ECO:0007669"/>
    <property type="project" value="UniProtKB-UniRule"/>
</dbReference>
<dbReference type="EC" id="4.2.1.1" evidence="2 8"/>
<evidence type="ECO:0000256" key="7">
    <source>
        <dbReference type="PIRSR" id="PIRSR601765-1"/>
    </source>
</evidence>
<proteinExistence type="inferred from homology"/>
<sequence length="189" mass="21683">MTSPLLPAKEYAILPVPRNLIALPDSTPPRQHVLWIGCSDSLVSETDCLDINRDEIFVHRNLGGRVSNGDLSSGSALEWAVDLLKVDYIVVCGHYDCEVIKHELAGKELSGWEMEVSKLDPNARRPSNILHMSSERSREQRLEETYLLHEVDWLKKEEHVQRAIRERGLIVHTFVYDKTRNECVRLVEE</sequence>
<dbReference type="SMART" id="SM00947">
    <property type="entry name" value="Pro_CA"/>
    <property type="match status" value="1"/>
</dbReference>
<feature type="binding site" evidence="7">
    <location>
        <position position="38"/>
    </location>
    <ligand>
        <name>Zn(2+)</name>
        <dbReference type="ChEBI" id="CHEBI:29105"/>
    </ligand>
</feature>
<evidence type="ECO:0000256" key="8">
    <source>
        <dbReference type="RuleBase" id="RU003956"/>
    </source>
</evidence>
<dbReference type="GO" id="GO:0071244">
    <property type="term" value="P:cellular response to carbon dioxide"/>
    <property type="evidence" value="ECO:0007669"/>
    <property type="project" value="TreeGrafter"/>
</dbReference>
<accession>A0A9P6SN34</accession>
<keyword evidence="3 7" id="KW-0479">Metal-binding</keyword>
<evidence type="ECO:0000256" key="3">
    <source>
        <dbReference type="ARBA" id="ARBA00022723"/>
    </source>
</evidence>
<dbReference type="AlphaFoldDB" id="A0A9P6SN34"/>
<dbReference type="Proteomes" id="UP000785200">
    <property type="component" value="Unassembled WGS sequence"/>
</dbReference>
<dbReference type="SUPFAM" id="SSF53056">
    <property type="entry name" value="beta-carbonic anhydrase, cab"/>
    <property type="match status" value="1"/>
</dbReference>
<comment type="caution">
    <text evidence="9">The sequence shown here is derived from an EMBL/GenBank/DDBJ whole genome shotgun (WGS) entry which is preliminary data.</text>
</comment>
<evidence type="ECO:0000256" key="2">
    <source>
        <dbReference type="ARBA" id="ARBA00012925"/>
    </source>
</evidence>
<feature type="binding site" evidence="7">
    <location>
        <position position="94"/>
    </location>
    <ligand>
        <name>Zn(2+)</name>
        <dbReference type="ChEBI" id="CHEBI:29105"/>
    </ligand>
</feature>
<evidence type="ECO:0000313" key="9">
    <source>
        <dbReference type="EMBL" id="KAG0645730.1"/>
    </source>
</evidence>
<dbReference type="OrthoDB" id="10248475at2759"/>
<evidence type="ECO:0000256" key="5">
    <source>
        <dbReference type="ARBA" id="ARBA00023239"/>
    </source>
</evidence>
<evidence type="ECO:0000256" key="6">
    <source>
        <dbReference type="ARBA" id="ARBA00048348"/>
    </source>
</evidence>
<dbReference type="InterPro" id="IPR001765">
    <property type="entry name" value="Carbonic_anhydrase"/>
</dbReference>
<gene>
    <name evidence="9" type="ORF">D0Z07_7774</name>
</gene>
<dbReference type="GO" id="GO:0004089">
    <property type="term" value="F:carbonate dehydratase activity"/>
    <property type="evidence" value="ECO:0007669"/>
    <property type="project" value="UniProtKB-UniRule"/>
</dbReference>
<dbReference type="Gene3D" id="3.40.1050.10">
    <property type="entry name" value="Carbonic anhydrase"/>
    <property type="match status" value="1"/>
</dbReference>
<comment type="catalytic activity">
    <reaction evidence="6 8">
        <text>hydrogencarbonate + H(+) = CO2 + H2O</text>
        <dbReference type="Rhea" id="RHEA:10748"/>
        <dbReference type="ChEBI" id="CHEBI:15377"/>
        <dbReference type="ChEBI" id="CHEBI:15378"/>
        <dbReference type="ChEBI" id="CHEBI:16526"/>
        <dbReference type="ChEBI" id="CHEBI:17544"/>
        <dbReference type="EC" id="4.2.1.1"/>
    </reaction>
</comment>
<keyword evidence="10" id="KW-1185">Reference proteome</keyword>
<name>A0A9P6SN34_9HELO</name>